<feature type="transmembrane region" description="Helical" evidence="1">
    <location>
        <begin position="30"/>
        <end position="49"/>
    </location>
</feature>
<keyword evidence="1" id="KW-0472">Membrane</keyword>
<feature type="transmembrane region" description="Helical" evidence="1">
    <location>
        <begin position="80"/>
        <end position="101"/>
    </location>
</feature>
<protein>
    <submittedName>
        <fullName evidence="2">DUF6442 family protein</fullName>
    </submittedName>
</protein>
<reference evidence="3 4" key="1">
    <citation type="journal article" date="2018" name="Int. J. Syst. Evol. Microbiol.">
        <title>Rubneribacter badeniensis gen. nov., sp. nov. and Enteroscipio rubneri gen. nov., sp. nov., new members of the Eggerthellaceae isolated from human faeces.</title>
        <authorList>
            <person name="Danylec N."/>
            <person name="Gobl A."/>
            <person name="Stoll D.A."/>
            <person name="Hetzer B."/>
            <person name="Kulling S.E."/>
            <person name="Huch M."/>
        </authorList>
    </citation>
    <scope>NUCLEOTIDE SEQUENCE [LARGE SCALE GENOMIC DNA]</scope>
    <source>
        <strain evidence="3 4">ResAG-85</strain>
    </source>
</reference>
<accession>A0A2K2U5X5</accession>
<dbReference type="Proteomes" id="UP000789325">
    <property type="component" value="Unassembled WGS sequence"/>
</dbReference>
<evidence type="ECO:0000313" key="2">
    <source>
        <dbReference type="EMBL" id="HJH43209.1"/>
    </source>
</evidence>
<reference evidence="2" key="3">
    <citation type="submission" date="2021-09" db="EMBL/GenBank/DDBJ databases">
        <authorList>
            <person name="Gilroy R."/>
        </authorList>
    </citation>
    <scope>NUCLEOTIDE SEQUENCE</scope>
    <source>
        <strain evidence="2">USAMLcec12-2067</strain>
    </source>
</reference>
<dbReference type="InterPro" id="IPR045620">
    <property type="entry name" value="DUF6442"/>
</dbReference>
<dbReference type="Proteomes" id="UP000236488">
    <property type="component" value="Unassembled WGS sequence"/>
</dbReference>
<keyword evidence="1" id="KW-0812">Transmembrane</keyword>
<dbReference type="RefSeq" id="WP_087196656.1">
    <property type="nucleotide sequence ID" value="NZ_DBEYRC010000026.1"/>
</dbReference>
<name>A0A2K2U5X5_9ACTN</name>
<organism evidence="3 4">
    <name type="scientific">Rubneribacter badeniensis</name>
    <dbReference type="NCBI Taxonomy" id="2070688"/>
    <lineage>
        <taxon>Bacteria</taxon>
        <taxon>Bacillati</taxon>
        <taxon>Actinomycetota</taxon>
        <taxon>Coriobacteriia</taxon>
        <taxon>Eggerthellales</taxon>
        <taxon>Eggerthellaceae</taxon>
        <taxon>Rubneribacter</taxon>
    </lineage>
</organism>
<comment type="caution">
    <text evidence="3">The sequence shown here is derived from an EMBL/GenBank/DDBJ whole genome shotgun (WGS) entry which is preliminary data.</text>
</comment>
<gene>
    <name evidence="3" type="ORF">C2L80_05130</name>
    <name evidence="2" type="ORF">K8V16_05375</name>
</gene>
<dbReference type="EMBL" id="PPEL01000019">
    <property type="protein sequence ID" value="PNV65726.1"/>
    <property type="molecule type" value="Genomic_DNA"/>
</dbReference>
<sequence length="104" mass="11722">MDKEEILAKSREENRGADERFRILHQRQSAVMVGAMLAMWLFLFLWNVFRGLDTSQGGAIMLSGVAAMGFWQFYQFKMKLGLVCGLLAAFGAVTFAITYLAETM</sequence>
<dbReference type="AlphaFoldDB" id="A0A2K2U5X5"/>
<keyword evidence="4" id="KW-1185">Reference proteome</keyword>
<keyword evidence="1" id="KW-1133">Transmembrane helix</keyword>
<dbReference type="Pfam" id="PF20040">
    <property type="entry name" value="DUF6442"/>
    <property type="match status" value="1"/>
</dbReference>
<evidence type="ECO:0000313" key="4">
    <source>
        <dbReference type="Proteomes" id="UP000236488"/>
    </source>
</evidence>
<evidence type="ECO:0000313" key="3">
    <source>
        <dbReference type="EMBL" id="PNV65726.1"/>
    </source>
</evidence>
<evidence type="ECO:0000256" key="1">
    <source>
        <dbReference type="SAM" id="Phobius"/>
    </source>
</evidence>
<feature type="transmembrane region" description="Helical" evidence="1">
    <location>
        <begin position="55"/>
        <end position="73"/>
    </location>
</feature>
<reference evidence="2" key="2">
    <citation type="journal article" date="2021" name="PeerJ">
        <title>Extensive microbial diversity within the chicken gut microbiome revealed by metagenomics and culture.</title>
        <authorList>
            <person name="Gilroy R."/>
            <person name="Ravi A."/>
            <person name="Getino M."/>
            <person name="Pursley I."/>
            <person name="Horton D.L."/>
            <person name="Alikhan N.F."/>
            <person name="Baker D."/>
            <person name="Gharbi K."/>
            <person name="Hall N."/>
            <person name="Watson M."/>
            <person name="Adriaenssens E.M."/>
            <person name="Foster-Nyarko E."/>
            <person name="Jarju S."/>
            <person name="Secka A."/>
            <person name="Antonio M."/>
            <person name="Oren A."/>
            <person name="Chaudhuri R.R."/>
            <person name="La Ragione R."/>
            <person name="Hildebrand F."/>
            <person name="Pallen M.J."/>
        </authorList>
    </citation>
    <scope>NUCLEOTIDE SEQUENCE</scope>
    <source>
        <strain evidence="2">USAMLcec12-2067</strain>
    </source>
</reference>
<dbReference type="EMBL" id="DYZL01000111">
    <property type="protein sequence ID" value="HJH43209.1"/>
    <property type="molecule type" value="Genomic_DNA"/>
</dbReference>
<proteinExistence type="predicted"/>